<keyword evidence="3" id="KW-1185">Reference proteome</keyword>
<evidence type="ECO:0000313" key="3">
    <source>
        <dbReference type="Proteomes" id="UP001474181"/>
    </source>
</evidence>
<dbReference type="InterPro" id="IPR036689">
    <property type="entry name" value="ESAT-6-like_sf"/>
</dbReference>
<comment type="similarity">
    <text evidence="1">Belongs to the WXG100 family.</text>
</comment>
<comment type="caution">
    <text evidence="2">The sequence shown here is derived from an EMBL/GenBank/DDBJ whole genome shotgun (WGS) entry which is preliminary data.</text>
</comment>
<evidence type="ECO:0000313" key="2">
    <source>
        <dbReference type="EMBL" id="MER7187901.1"/>
    </source>
</evidence>
<reference evidence="2 3" key="1">
    <citation type="submission" date="2024-06" db="EMBL/GenBank/DDBJ databases">
        <title>The Natural Products Discovery Center: Release of the First 8490 Sequenced Strains for Exploring Actinobacteria Biosynthetic Diversity.</title>
        <authorList>
            <person name="Kalkreuter E."/>
            <person name="Kautsar S.A."/>
            <person name="Yang D."/>
            <person name="Bader C.D."/>
            <person name="Teijaro C.N."/>
            <person name="Fluegel L."/>
            <person name="Davis C.M."/>
            <person name="Simpson J.R."/>
            <person name="Lauterbach L."/>
            <person name="Steele A.D."/>
            <person name="Gui C."/>
            <person name="Meng S."/>
            <person name="Li G."/>
            <person name="Viehrig K."/>
            <person name="Ye F."/>
            <person name="Su P."/>
            <person name="Kiefer A.F."/>
            <person name="Nichols A."/>
            <person name="Cepeda A.J."/>
            <person name="Yan W."/>
            <person name="Fan B."/>
            <person name="Jiang Y."/>
            <person name="Adhikari A."/>
            <person name="Zheng C.-J."/>
            <person name="Schuster L."/>
            <person name="Cowan T.M."/>
            <person name="Smanski M.J."/>
            <person name="Chevrette M.G."/>
            <person name="De Carvalho L.P.S."/>
            <person name="Shen B."/>
        </authorList>
    </citation>
    <scope>NUCLEOTIDE SEQUENCE [LARGE SCALE GENOMIC DNA]</scope>
    <source>
        <strain evidence="2 3">NPDC000234</strain>
    </source>
</reference>
<dbReference type="SUPFAM" id="SSF140453">
    <property type="entry name" value="EsxAB dimer-like"/>
    <property type="match status" value="1"/>
</dbReference>
<name>A0ABV1XFS4_9ACTN</name>
<evidence type="ECO:0000256" key="1">
    <source>
        <dbReference type="RuleBase" id="RU362001"/>
    </source>
</evidence>
<dbReference type="Gene3D" id="1.10.287.1060">
    <property type="entry name" value="ESAT-6-like"/>
    <property type="match status" value="1"/>
</dbReference>
<dbReference type="Proteomes" id="UP001474181">
    <property type="component" value="Unassembled WGS sequence"/>
</dbReference>
<dbReference type="Pfam" id="PF06013">
    <property type="entry name" value="WXG100"/>
    <property type="match status" value="1"/>
</dbReference>
<protein>
    <recommendedName>
        <fullName evidence="1">ESAT-6-like protein</fullName>
    </recommendedName>
</protein>
<organism evidence="2 3">
    <name type="scientific">Streptomyces hyaluromycini</name>
    <dbReference type="NCBI Taxonomy" id="1377993"/>
    <lineage>
        <taxon>Bacteria</taxon>
        <taxon>Bacillati</taxon>
        <taxon>Actinomycetota</taxon>
        <taxon>Actinomycetes</taxon>
        <taxon>Kitasatosporales</taxon>
        <taxon>Streptomycetaceae</taxon>
        <taxon>Streptomyces</taxon>
    </lineage>
</organism>
<proteinExistence type="inferred from homology"/>
<dbReference type="InterPro" id="IPR010310">
    <property type="entry name" value="T7SS_ESAT-6-like"/>
</dbReference>
<accession>A0ABV1XFS4</accession>
<dbReference type="EMBL" id="JBEPEK010000957">
    <property type="protein sequence ID" value="MER7187901.1"/>
    <property type="molecule type" value="Genomic_DNA"/>
</dbReference>
<sequence length="110" mass="11662">MASTQVDIQGMITARGAFQDALEHTTGAYSQMDGQISGLLGSWSGDASNIFHQAMQEWLADFGKVNAALQKMLDQLVANTGVYDNVHGTTTDSATAVRNAVGNGLPNFKI</sequence>
<gene>
    <name evidence="2" type="ORF">ABT404_52035</name>
</gene>
<dbReference type="RefSeq" id="WP_167450053.1">
    <property type="nucleotide sequence ID" value="NZ_BCFL01000025.1"/>
</dbReference>
<dbReference type="NCBIfam" id="TIGR03930">
    <property type="entry name" value="WXG100_ESAT6"/>
    <property type="match status" value="1"/>
</dbReference>